<evidence type="ECO:0000259" key="3">
    <source>
        <dbReference type="Pfam" id="PF00296"/>
    </source>
</evidence>
<sequence>MAAGELQRMQRPQGRGHKPRDGIHGRFVLPLHGRHPHARVASRQSPFQAAMPDRVLTLLCGSSTGCRVGAAQVPWRRGRETMDFGIALPTAADSWKVVQRAEELGFTHTWFYDTQMLNADCFVAMGAAAVNTKRIRLGTGVLVPSNRIAPVAAGALASLNQLAPGRIDFGVGTGFTARRAMGFGAMKIKAMETYINQVYGLLRREIVDFEMEGQQRRIRFLNPEMDLFNTHDPIALHLSAFGPRTRALTAKLGAGWIDFVGNVETGIKEVTAMQEEWRKAGRAGSDLLATAFALGCVLQEGEPADSARAMAQAGPRAAVMLHRAADEALSGLTPGVSMPTKRRAELDGYIALARTFEPADARYLQNHRGHLMFIKPEEKSFVTADLIRATSFTATEAEIKQRIDALRSAGYTQFTIQLVPGQEQALADWARIRQAFA</sequence>
<dbReference type="Gene3D" id="3.20.20.30">
    <property type="entry name" value="Luciferase-like domain"/>
    <property type="match status" value="1"/>
</dbReference>
<reference evidence="4 5" key="1">
    <citation type="submission" date="2019-06" db="EMBL/GenBank/DDBJ databases">
        <title>New taxonomy in bacterial strain CC-CFT640, isolated from vineyard.</title>
        <authorList>
            <person name="Lin S.-Y."/>
            <person name="Tsai C.-F."/>
            <person name="Young C.-C."/>
        </authorList>
    </citation>
    <scope>NUCLEOTIDE SEQUENCE [LARGE SCALE GENOMIC DNA]</scope>
    <source>
        <strain evidence="4 5">CC-CFT640</strain>
    </source>
</reference>
<name>A0A5C8PKM6_9HYPH</name>
<protein>
    <submittedName>
        <fullName evidence="4">LLM class flavin-dependent oxidoreductase</fullName>
    </submittedName>
</protein>
<evidence type="ECO:0000256" key="2">
    <source>
        <dbReference type="SAM" id="MobiDB-lite"/>
    </source>
</evidence>
<dbReference type="InterPro" id="IPR050564">
    <property type="entry name" value="F420-G6PD/mer"/>
</dbReference>
<dbReference type="Proteomes" id="UP000321638">
    <property type="component" value="Unassembled WGS sequence"/>
</dbReference>
<proteinExistence type="predicted"/>
<dbReference type="EMBL" id="VDUZ01000021">
    <property type="protein sequence ID" value="TXL73951.1"/>
    <property type="molecule type" value="Genomic_DNA"/>
</dbReference>
<keyword evidence="1" id="KW-0560">Oxidoreductase</keyword>
<dbReference type="SUPFAM" id="SSF51679">
    <property type="entry name" value="Bacterial luciferase-like"/>
    <property type="match status" value="1"/>
</dbReference>
<dbReference type="GO" id="GO:0016705">
    <property type="term" value="F:oxidoreductase activity, acting on paired donors, with incorporation or reduction of molecular oxygen"/>
    <property type="evidence" value="ECO:0007669"/>
    <property type="project" value="InterPro"/>
</dbReference>
<dbReference type="PANTHER" id="PTHR43244">
    <property type="match status" value="1"/>
</dbReference>
<dbReference type="OrthoDB" id="8477406at2"/>
<accession>A0A5C8PKM6</accession>
<organism evidence="4 5">
    <name type="scientific">Vineibacter terrae</name>
    <dbReference type="NCBI Taxonomy" id="2586908"/>
    <lineage>
        <taxon>Bacteria</taxon>
        <taxon>Pseudomonadati</taxon>
        <taxon>Pseudomonadota</taxon>
        <taxon>Alphaproteobacteria</taxon>
        <taxon>Hyphomicrobiales</taxon>
        <taxon>Vineibacter</taxon>
    </lineage>
</organism>
<evidence type="ECO:0000313" key="4">
    <source>
        <dbReference type="EMBL" id="TXL73951.1"/>
    </source>
</evidence>
<comment type="caution">
    <text evidence="4">The sequence shown here is derived from an EMBL/GenBank/DDBJ whole genome shotgun (WGS) entry which is preliminary data.</text>
</comment>
<gene>
    <name evidence="4" type="ORF">FHP25_18670</name>
</gene>
<keyword evidence="5" id="KW-1185">Reference proteome</keyword>
<feature type="region of interest" description="Disordered" evidence="2">
    <location>
        <begin position="1"/>
        <end position="26"/>
    </location>
</feature>
<dbReference type="InterPro" id="IPR011251">
    <property type="entry name" value="Luciferase-like_dom"/>
</dbReference>
<dbReference type="PANTHER" id="PTHR43244:SF1">
    <property type="entry name" value="5,10-METHYLENETETRAHYDROMETHANOPTERIN REDUCTASE"/>
    <property type="match status" value="1"/>
</dbReference>
<dbReference type="AlphaFoldDB" id="A0A5C8PKM6"/>
<dbReference type="Pfam" id="PF00296">
    <property type="entry name" value="Bac_luciferase"/>
    <property type="match status" value="1"/>
</dbReference>
<evidence type="ECO:0000313" key="5">
    <source>
        <dbReference type="Proteomes" id="UP000321638"/>
    </source>
</evidence>
<dbReference type="InterPro" id="IPR036661">
    <property type="entry name" value="Luciferase-like_sf"/>
</dbReference>
<evidence type="ECO:0000256" key="1">
    <source>
        <dbReference type="ARBA" id="ARBA00023002"/>
    </source>
</evidence>
<feature type="domain" description="Luciferase-like" evidence="3">
    <location>
        <begin position="91"/>
        <end position="413"/>
    </location>
</feature>